<name>A0A0C3AYB8_SERVB</name>
<dbReference type="GO" id="GO:0005886">
    <property type="term" value="C:plasma membrane"/>
    <property type="evidence" value="ECO:0007669"/>
    <property type="project" value="TreeGrafter"/>
</dbReference>
<evidence type="ECO:0000259" key="6">
    <source>
        <dbReference type="PROSITE" id="PS51380"/>
    </source>
</evidence>
<keyword evidence="2 5" id="KW-0812">Transmembrane</keyword>
<dbReference type="STRING" id="933852.A0A0C3AYB8"/>
<dbReference type="GO" id="GO:0006817">
    <property type="term" value="P:phosphate ion transport"/>
    <property type="evidence" value="ECO:0007669"/>
    <property type="project" value="TreeGrafter"/>
</dbReference>
<feature type="transmembrane region" description="Helical" evidence="5">
    <location>
        <begin position="46"/>
        <end position="66"/>
    </location>
</feature>
<gene>
    <name evidence="7" type="ORF">M408DRAFT_76130</name>
</gene>
<keyword evidence="8" id="KW-1185">Reference proteome</keyword>
<comment type="subcellular location">
    <subcellularLocation>
        <location evidence="1">Membrane</location>
        <topology evidence="1">Multi-pass membrane protein</topology>
    </subcellularLocation>
</comment>
<reference evidence="8" key="2">
    <citation type="submission" date="2015-01" db="EMBL/GenBank/DDBJ databases">
        <title>Evolutionary Origins and Diversification of the Mycorrhizal Mutualists.</title>
        <authorList>
            <consortium name="DOE Joint Genome Institute"/>
            <consortium name="Mycorrhizal Genomics Consortium"/>
            <person name="Kohler A."/>
            <person name="Kuo A."/>
            <person name="Nagy L.G."/>
            <person name="Floudas D."/>
            <person name="Copeland A."/>
            <person name="Barry K.W."/>
            <person name="Cichocki N."/>
            <person name="Veneault-Fourrey C."/>
            <person name="LaButti K."/>
            <person name="Lindquist E.A."/>
            <person name="Lipzen A."/>
            <person name="Lundell T."/>
            <person name="Morin E."/>
            <person name="Murat C."/>
            <person name="Riley R."/>
            <person name="Ohm R."/>
            <person name="Sun H."/>
            <person name="Tunlid A."/>
            <person name="Henrissat B."/>
            <person name="Grigoriev I.V."/>
            <person name="Hibbett D.S."/>
            <person name="Martin F."/>
        </authorList>
    </citation>
    <scope>NUCLEOTIDE SEQUENCE [LARGE SCALE GENOMIC DNA]</scope>
    <source>
        <strain evidence="8">MAFF 305830</strain>
    </source>
</reference>
<dbReference type="PANTHER" id="PTHR10783">
    <property type="entry name" value="XENOTROPIC AND POLYTROPIC RETROVIRUS RECEPTOR 1-RELATED"/>
    <property type="match status" value="1"/>
</dbReference>
<proteinExistence type="predicted"/>
<keyword evidence="4 5" id="KW-0472">Membrane</keyword>
<dbReference type="GO" id="GO:0016036">
    <property type="term" value="P:cellular response to phosphate starvation"/>
    <property type="evidence" value="ECO:0007669"/>
    <property type="project" value="TreeGrafter"/>
</dbReference>
<evidence type="ECO:0000256" key="4">
    <source>
        <dbReference type="ARBA" id="ARBA00023136"/>
    </source>
</evidence>
<evidence type="ECO:0000313" key="8">
    <source>
        <dbReference type="Proteomes" id="UP000054097"/>
    </source>
</evidence>
<dbReference type="GO" id="GO:0005794">
    <property type="term" value="C:Golgi apparatus"/>
    <property type="evidence" value="ECO:0007669"/>
    <property type="project" value="TreeGrafter"/>
</dbReference>
<dbReference type="Proteomes" id="UP000054097">
    <property type="component" value="Unassembled WGS sequence"/>
</dbReference>
<keyword evidence="3 5" id="KW-1133">Transmembrane helix</keyword>
<dbReference type="PANTHER" id="PTHR10783:SF103">
    <property type="entry name" value="SOLUTE CARRIER FAMILY 53 MEMBER 1"/>
    <property type="match status" value="1"/>
</dbReference>
<dbReference type="AlphaFoldDB" id="A0A0C3AYB8"/>
<protein>
    <recommendedName>
        <fullName evidence="6">EXS domain-containing protein</fullName>
    </recommendedName>
</protein>
<feature type="non-terminal residue" evidence="7">
    <location>
        <position position="1"/>
    </location>
</feature>
<dbReference type="PROSITE" id="PS51380">
    <property type="entry name" value="EXS"/>
    <property type="match status" value="1"/>
</dbReference>
<sequence>VQCVRRYADSGQHLHLVNGGKYGSSILYYALYYNWRNAGSPYDKNFIAWVIFACVMSCYTTSWDFLMDWSLFQRDSKYRFLRKELIYTNHIWVKSLTIDSSASSSHHDRYTTLLLLRTSSSVSAGSSTSPSLALTRTLEVEYLE</sequence>
<organism evidence="7 8">
    <name type="scientific">Serendipita vermifera MAFF 305830</name>
    <dbReference type="NCBI Taxonomy" id="933852"/>
    <lineage>
        <taxon>Eukaryota</taxon>
        <taxon>Fungi</taxon>
        <taxon>Dikarya</taxon>
        <taxon>Basidiomycota</taxon>
        <taxon>Agaricomycotina</taxon>
        <taxon>Agaricomycetes</taxon>
        <taxon>Sebacinales</taxon>
        <taxon>Serendipitaceae</taxon>
        <taxon>Serendipita</taxon>
    </lineage>
</organism>
<dbReference type="EMBL" id="KN824326">
    <property type="protein sequence ID" value="KIM24211.1"/>
    <property type="molecule type" value="Genomic_DNA"/>
</dbReference>
<dbReference type="GO" id="GO:0000822">
    <property type="term" value="F:inositol hexakisphosphate binding"/>
    <property type="evidence" value="ECO:0007669"/>
    <property type="project" value="TreeGrafter"/>
</dbReference>
<dbReference type="Pfam" id="PF03124">
    <property type="entry name" value="EXS"/>
    <property type="match status" value="1"/>
</dbReference>
<evidence type="ECO:0000256" key="5">
    <source>
        <dbReference type="SAM" id="Phobius"/>
    </source>
</evidence>
<dbReference type="HOGENOM" id="CLU_1801159_0_0_1"/>
<dbReference type="InterPro" id="IPR004342">
    <property type="entry name" value="EXS_C"/>
</dbReference>
<reference evidence="7 8" key="1">
    <citation type="submission" date="2014-04" db="EMBL/GenBank/DDBJ databases">
        <authorList>
            <consortium name="DOE Joint Genome Institute"/>
            <person name="Kuo A."/>
            <person name="Zuccaro A."/>
            <person name="Kohler A."/>
            <person name="Nagy L.G."/>
            <person name="Floudas D."/>
            <person name="Copeland A."/>
            <person name="Barry K.W."/>
            <person name="Cichocki N."/>
            <person name="Veneault-Fourrey C."/>
            <person name="LaButti K."/>
            <person name="Lindquist E.A."/>
            <person name="Lipzen A."/>
            <person name="Lundell T."/>
            <person name="Morin E."/>
            <person name="Murat C."/>
            <person name="Sun H."/>
            <person name="Tunlid A."/>
            <person name="Henrissat B."/>
            <person name="Grigoriev I.V."/>
            <person name="Hibbett D.S."/>
            <person name="Martin F."/>
            <person name="Nordberg H.P."/>
            <person name="Cantor M.N."/>
            <person name="Hua S.X."/>
        </authorList>
    </citation>
    <scope>NUCLEOTIDE SEQUENCE [LARGE SCALE GENOMIC DNA]</scope>
    <source>
        <strain evidence="7 8">MAFF 305830</strain>
    </source>
</reference>
<evidence type="ECO:0000256" key="3">
    <source>
        <dbReference type="ARBA" id="ARBA00022989"/>
    </source>
</evidence>
<accession>A0A0C3AYB8</accession>
<evidence type="ECO:0000256" key="2">
    <source>
        <dbReference type="ARBA" id="ARBA00022692"/>
    </source>
</evidence>
<evidence type="ECO:0000256" key="1">
    <source>
        <dbReference type="ARBA" id="ARBA00004141"/>
    </source>
</evidence>
<dbReference type="OrthoDB" id="9970435at2759"/>
<feature type="domain" description="EXS" evidence="6">
    <location>
        <begin position="1"/>
        <end position="144"/>
    </location>
</feature>
<evidence type="ECO:0000313" key="7">
    <source>
        <dbReference type="EMBL" id="KIM24211.1"/>
    </source>
</evidence>